<keyword evidence="3" id="KW-0143">Chaperone</keyword>
<evidence type="ECO:0000313" key="5">
    <source>
        <dbReference type="EMBL" id="TQL74728.1"/>
    </source>
</evidence>
<dbReference type="Gene3D" id="3.30.420.40">
    <property type="match status" value="2"/>
</dbReference>
<dbReference type="Proteomes" id="UP000317043">
    <property type="component" value="Unassembled WGS sequence"/>
</dbReference>
<dbReference type="GO" id="GO:0005524">
    <property type="term" value="F:ATP binding"/>
    <property type="evidence" value="ECO:0007669"/>
    <property type="project" value="UniProtKB-KW"/>
</dbReference>
<proteinExistence type="predicted"/>
<dbReference type="SUPFAM" id="SSF53067">
    <property type="entry name" value="Actin-like ATPase domain"/>
    <property type="match status" value="2"/>
</dbReference>
<dbReference type="PANTHER" id="PTHR45639:SF3">
    <property type="entry name" value="HYPOXIA UP-REGULATED PROTEIN 1"/>
    <property type="match status" value="1"/>
</dbReference>
<sequence length="923" mass="99565">MAVLSWHDERPRVLHFGPSALLASAVHSDGAGRLSTGNDAVRAGRSNPSGFEPHPKRRIDDGEVLLGASTHPVAELIAATLSTVRVEAERVSNGPIDELVMTIPAGWATPRRSVLAEAASLAELPEPTFVPEPVAAASYFATRAQAPIPDGGTAVVYDLGAGTFDVTVVRRTGTDFEVLAVNGLDDLGGIDLDQVLIELIGASLNHERRDVWRRLLAPADATAMRARHELWRDVRDAREALSRQPNADIYLPLVDHQVHINREEFEQHAAVVLGPTITTMMRAVGDSGIPPADLAGVLLVGGASRTPLIATLVHRAVTIAPTTVEQPELVVADGGLCAAPIDQPSATAPPRPTDSRPERPRVPLPSEVARIIGSVMQEEVALATEQGRGPGLSAAVSLLARIDPTAAIDRLLSMEDVYSFSNVFDVLSGDVSAITDALDQVPEDHPLRHIALFEAAEALATTAPETAANLFDRCDRMLRATPTPSRQTRVALLRSAALWSAASDDASERRLTAVTPPHQRDRYLALCQAIRPLAAADPQRALRTLPIAVNGTGDEELSVGILVRYVGVVDVERAGGLVARATRPDGRCEVLLLIAALTEDSAHARGLLSEVERLIPQLPQGYRRDLVFRKVVNAWATVDPERAEYLLASPLDGDPFNSWVLAELAVELAKVDIERAVQLHRMLPDEYAEMAVSLAEALLEVDVQAAERVAHTIPGRFDLWEYRIADLVEQFAEVDLPAAERLTGRLPADDTEADDARLALARQWAGIAPDRAEHWARAIVSPYDECAAVCALAATAAGYTRSSPKRARRLLKEATELAAGLSGRDEIDGLIALGTAAAGLDPAEAARTLAKAEPMVRAVDHRASHNAYTRDLAHAWMTVDRERSERLLRSLKDDPLRTRHLLFIAEEAARKHGITVRPAGPRR</sequence>
<dbReference type="InterPro" id="IPR043129">
    <property type="entry name" value="ATPase_NBD"/>
</dbReference>
<name>A0A543AQ89_9ACTN</name>
<dbReference type="GO" id="GO:0030968">
    <property type="term" value="P:endoplasmic reticulum unfolded protein response"/>
    <property type="evidence" value="ECO:0007669"/>
    <property type="project" value="TreeGrafter"/>
</dbReference>
<dbReference type="InterPro" id="IPR013126">
    <property type="entry name" value="Hsp_70_fam"/>
</dbReference>
<feature type="region of interest" description="Disordered" evidence="4">
    <location>
        <begin position="341"/>
        <end position="362"/>
    </location>
</feature>
<evidence type="ECO:0000256" key="4">
    <source>
        <dbReference type="SAM" id="MobiDB-lite"/>
    </source>
</evidence>
<gene>
    <name evidence="5" type="ORF">FB566_0214</name>
</gene>
<dbReference type="Pfam" id="PF00012">
    <property type="entry name" value="HSP70"/>
    <property type="match status" value="1"/>
</dbReference>
<keyword evidence="2" id="KW-0067">ATP-binding</keyword>
<evidence type="ECO:0000256" key="1">
    <source>
        <dbReference type="ARBA" id="ARBA00022741"/>
    </source>
</evidence>
<feature type="region of interest" description="Disordered" evidence="4">
    <location>
        <begin position="31"/>
        <end position="58"/>
    </location>
</feature>
<evidence type="ECO:0000256" key="3">
    <source>
        <dbReference type="ARBA" id="ARBA00023186"/>
    </source>
</evidence>
<reference evidence="5 6" key="1">
    <citation type="submission" date="2019-06" db="EMBL/GenBank/DDBJ databases">
        <title>Sequencing the genomes of 1000 actinobacteria strains.</title>
        <authorList>
            <person name="Klenk H.-P."/>
        </authorList>
    </citation>
    <scope>NUCLEOTIDE SEQUENCE [LARGE SCALE GENOMIC DNA]</scope>
    <source>
        <strain evidence="5 6">DSM 45928</strain>
    </source>
</reference>
<dbReference type="Gene3D" id="3.90.640.10">
    <property type="entry name" value="Actin, Chain A, domain 4"/>
    <property type="match status" value="1"/>
</dbReference>
<dbReference type="GO" id="GO:0140662">
    <property type="term" value="F:ATP-dependent protein folding chaperone"/>
    <property type="evidence" value="ECO:0007669"/>
    <property type="project" value="InterPro"/>
</dbReference>
<dbReference type="AlphaFoldDB" id="A0A543AQ89"/>
<evidence type="ECO:0000256" key="2">
    <source>
        <dbReference type="ARBA" id="ARBA00022840"/>
    </source>
</evidence>
<protein>
    <submittedName>
        <fullName evidence="5">Hsp70 protein</fullName>
    </submittedName>
</protein>
<dbReference type="PANTHER" id="PTHR45639">
    <property type="entry name" value="HSC70CB, ISOFORM G-RELATED"/>
    <property type="match status" value="1"/>
</dbReference>
<accession>A0A543AQ89</accession>
<dbReference type="InParanoid" id="A0A543AQ89"/>
<keyword evidence="6" id="KW-1185">Reference proteome</keyword>
<evidence type="ECO:0000313" key="6">
    <source>
        <dbReference type="Proteomes" id="UP000317043"/>
    </source>
</evidence>
<dbReference type="EMBL" id="VFOW01000001">
    <property type="protein sequence ID" value="TQL74728.1"/>
    <property type="molecule type" value="Genomic_DNA"/>
</dbReference>
<keyword evidence="1" id="KW-0547">Nucleotide-binding</keyword>
<comment type="caution">
    <text evidence="5">The sequence shown here is derived from an EMBL/GenBank/DDBJ whole genome shotgun (WGS) entry which is preliminary data.</text>
</comment>
<organism evidence="5 6">
    <name type="scientific">Stackebrandtia endophytica</name>
    <dbReference type="NCBI Taxonomy" id="1496996"/>
    <lineage>
        <taxon>Bacteria</taxon>
        <taxon>Bacillati</taxon>
        <taxon>Actinomycetota</taxon>
        <taxon>Actinomycetes</taxon>
        <taxon>Glycomycetales</taxon>
        <taxon>Glycomycetaceae</taxon>
        <taxon>Stackebrandtia</taxon>
    </lineage>
</organism>